<evidence type="ECO:0000256" key="3">
    <source>
        <dbReference type="ARBA" id="ARBA00023002"/>
    </source>
</evidence>
<dbReference type="InterPro" id="IPR002734">
    <property type="entry name" value="RibDG_C"/>
</dbReference>
<dbReference type="InterPro" id="IPR050765">
    <property type="entry name" value="Riboflavin_Biosynth_HTPR"/>
</dbReference>
<dbReference type="EMBL" id="VBUT01000003">
    <property type="protein sequence ID" value="TLF79493.1"/>
    <property type="molecule type" value="Genomic_DNA"/>
</dbReference>
<comment type="pathway">
    <text evidence="1">Cofactor biosynthesis; riboflavin biosynthesis.</text>
</comment>
<keyword evidence="2" id="KW-0521">NADP</keyword>
<dbReference type="PANTHER" id="PTHR38011">
    <property type="entry name" value="DIHYDROFOLATE REDUCTASE FAMILY PROTEIN (AFU_ORTHOLOGUE AFUA_8G06820)"/>
    <property type="match status" value="1"/>
</dbReference>
<dbReference type="AlphaFoldDB" id="A0A5R8NUU1"/>
<proteinExistence type="predicted"/>
<name>A0A5R8NUU1_9NOCA</name>
<dbReference type="GO" id="GO:0009231">
    <property type="term" value="P:riboflavin biosynthetic process"/>
    <property type="evidence" value="ECO:0007669"/>
    <property type="project" value="InterPro"/>
</dbReference>
<accession>A0A5R8NUU1</accession>
<sequence length="283" mass="29524">MQRIHNAIQLTGLTDEELFQLYGYPTGLDRPWVRANFVSSIDGAVTSDGLSGGLGTDADRRVFLALRELADVVLVGAGTARAENYGPAKTDPALRRRLHELGIGGHPEGTPPPIAVVTASAALDASGRLFPESPAAPAGTHSGAVPDSPGDPAAQTPGTQVSNQVAPLIITTAAAPAIRKRQLTDAGAEVIEAGDVAVSPQAVLDALAERGLTRVLCEGGPRLFGDLLAADCIDELCLTTAPVLIGGTAPRIALSREEFRVTMRPAHILLDEDATTLIRWVRT</sequence>
<feature type="region of interest" description="Disordered" evidence="4">
    <location>
        <begin position="129"/>
        <end position="162"/>
    </location>
</feature>
<comment type="caution">
    <text evidence="6">The sequence shown here is derived from an EMBL/GenBank/DDBJ whole genome shotgun (WGS) entry which is preliminary data.</text>
</comment>
<evidence type="ECO:0000313" key="7">
    <source>
        <dbReference type="Proteomes" id="UP000306378"/>
    </source>
</evidence>
<dbReference type="SUPFAM" id="SSF53597">
    <property type="entry name" value="Dihydrofolate reductase-like"/>
    <property type="match status" value="1"/>
</dbReference>
<protein>
    <submittedName>
        <fullName evidence="6">Pyrimidine reductase family protein</fullName>
    </submittedName>
</protein>
<gene>
    <name evidence="6" type="ORF">FEK34_09110</name>
</gene>
<evidence type="ECO:0000259" key="5">
    <source>
        <dbReference type="Pfam" id="PF01872"/>
    </source>
</evidence>
<organism evidence="6 7">
    <name type="scientific">Nocardia cyriacigeorgica</name>
    <dbReference type="NCBI Taxonomy" id="135487"/>
    <lineage>
        <taxon>Bacteria</taxon>
        <taxon>Bacillati</taxon>
        <taxon>Actinomycetota</taxon>
        <taxon>Actinomycetes</taxon>
        <taxon>Mycobacteriales</taxon>
        <taxon>Nocardiaceae</taxon>
        <taxon>Nocardia</taxon>
    </lineage>
</organism>
<reference evidence="6 7" key="1">
    <citation type="submission" date="2019-05" db="EMBL/GenBank/DDBJ databases">
        <title>Genomes sequences of two Nocardia cyriacigeorgica environmental isolates, type strains Nocardia asteroides ATCC 19247 and Nocardia cyriacigeorgica DSM 44484.</title>
        <authorList>
            <person name="Vautrin F."/>
            <person name="Bergeron E."/>
            <person name="Dubost A."/>
            <person name="Abrouk D."/>
            <person name="Rodriguez Nava V."/>
            <person name="Pujic P."/>
        </authorList>
    </citation>
    <scope>NUCLEOTIDE SEQUENCE [LARGE SCALE GENOMIC DNA]</scope>
    <source>
        <strain evidence="6 7">EML 446</strain>
    </source>
</reference>
<dbReference type="InterPro" id="IPR024072">
    <property type="entry name" value="DHFR-like_dom_sf"/>
</dbReference>
<evidence type="ECO:0000256" key="2">
    <source>
        <dbReference type="ARBA" id="ARBA00022857"/>
    </source>
</evidence>
<feature type="domain" description="Bacterial bifunctional deaminase-reductase C-terminal" evidence="5">
    <location>
        <begin position="31"/>
        <end position="269"/>
    </location>
</feature>
<keyword evidence="3" id="KW-0560">Oxidoreductase</keyword>
<evidence type="ECO:0000313" key="6">
    <source>
        <dbReference type="EMBL" id="TLF79493.1"/>
    </source>
</evidence>
<evidence type="ECO:0000256" key="1">
    <source>
        <dbReference type="ARBA" id="ARBA00005104"/>
    </source>
</evidence>
<dbReference type="Pfam" id="PF01872">
    <property type="entry name" value="RibD_C"/>
    <property type="match status" value="1"/>
</dbReference>
<dbReference type="Gene3D" id="3.40.430.10">
    <property type="entry name" value="Dihydrofolate Reductase, subunit A"/>
    <property type="match status" value="1"/>
</dbReference>
<dbReference type="RefSeq" id="WP_138447373.1">
    <property type="nucleotide sequence ID" value="NZ_VBUT01000003.1"/>
</dbReference>
<dbReference type="GO" id="GO:0008703">
    <property type="term" value="F:5-amino-6-(5-phosphoribosylamino)uracil reductase activity"/>
    <property type="evidence" value="ECO:0007669"/>
    <property type="project" value="InterPro"/>
</dbReference>
<evidence type="ECO:0000256" key="4">
    <source>
        <dbReference type="SAM" id="MobiDB-lite"/>
    </source>
</evidence>
<dbReference type="Proteomes" id="UP000306378">
    <property type="component" value="Unassembled WGS sequence"/>
</dbReference>
<dbReference type="PANTHER" id="PTHR38011:SF7">
    <property type="entry name" value="2,5-DIAMINO-6-RIBOSYLAMINO-4(3H)-PYRIMIDINONE 5'-PHOSPHATE REDUCTASE"/>
    <property type="match status" value="1"/>
</dbReference>